<evidence type="ECO:0000256" key="1">
    <source>
        <dbReference type="SAM" id="MobiDB-lite"/>
    </source>
</evidence>
<protein>
    <submittedName>
        <fullName evidence="2">Uncharacterized protein</fullName>
    </submittedName>
</protein>
<proteinExistence type="predicted"/>
<dbReference type="RefSeq" id="XP_046050137.1">
    <property type="nucleotide sequence ID" value="XM_046195563.1"/>
</dbReference>
<reference evidence="2" key="1">
    <citation type="journal article" date="2021" name="Nat. Commun.">
        <title>Genetic determinants of endophytism in the Arabidopsis root mycobiome.</title>
        <authorList>
            <person name="Mesny F."/>
            <person name="Miyauchi S."/>
            <person name="Thiergart T."/>
            <person name="Pickel B."/>
            <person name="Atanasova L."/>
            <person name="Karlsson M."/>
            <person name="Huettel B."/>
            <person name="Barry K.W."/>
            <person name="Haridas S."/>
            <person name="Chen C."/>
            <person name="Bauer D."/>
            <person name="Andreopoulos W."/>
            <person name="Pangilinan J."/>
            <person name="LaButti K."/>
            <person name="Riley R."/>
            <person name="Lipzen A."/>
            <person name="Clum A."/>
            <person name="Drula E."/>
            <person name="Henrissat B."/>
            <person name="Kohler A."/>
            <person name="Grigoriev I.V."/>
            <person name="Martin F.M."/>
            <person name="Hacquard S."/>
        </authorList>
    </citation>
    <scope>NUCLEOTIDE SEQUENCE</scope>
    <source>
        <strain evidence="2">MPI-CAGE-AT-0023</strain>
    </source>
</reference>
<dbReference type="OrthoDB" id="5006384at2759"/>
<evidence type="ECO:0000313" key="2">
    <source>
        <dbReference type="EMBL" id="KAH7253890.1"/>
    </source>
</evidence>
<comment type="caution">
    <text evidence="2">The sequence shown here is derived from an EMBL/GenBank/DDBJ whole genome shotgun (WGS) entry which is preliminary data.</text>
</comment>
<sequence>MSSEAIKATLAQWDFSIALHGSHRRESVVSPLDQPLPTVSNNPSHPRQFSSQPMETDEPGEDYFPRFNSSIGNSFLMSGTHWPSPMSTNKDEETLNVIREAIPRPSLLPFRETHAASDLQILNFYVEDPDTVYLEVKFPDMQPIILREESVQQINEPAVIDFWRLSGSREYATGIGKRHVFCVLGYRVFYLPNASWVEADFVRRSAPEMVRAFNSERRLSCYRGSTGEMFTIKTAPRCSEMAKGVTCNGCMGCGGGCNRRHD</sequence>
<dbReference type="AlphaFoldDB" id="A0A9P9KE18"/>
<dbReference type="GeneID" id="70225517"/>
<dbReference type="Proteomes" id="UP000720189">
    <property type="component" value="Unassembled WGS sequence"/>
</dbReference>
<feature type="region of interest" description="Disordered" evidence="1">
    <location>
        <begin position="26"/>
        <end position="60"/>
    </location>
</feature>
<accession>A0A9P9KE18</accession>
<evidence type="ECO:0000313" key="3">
    <source>
        <dbReference type="Proteomes" id="UP000720189"/>
    </source>
</evidence>
<name>A0A9P9KE18_FUSRE</name>
<keyword evidence="3" id="KW-1185">Reference proteome</keyword>
<dbReference type="EMBL" id="JAGMUX010000007">
    <property type="protein sequence ID" value="KAH7253890.1"/>
    <property type="molecule type" value="Genomic_DNA"/>
</dbReference>
<feature type="compositionally biased region" description="Polar residues" evidence="1">
    <location>
        <begin position="37"/>
        <end position="54"/>
    </location>
</feature>
<gene>
    <name evidence="2" type="ORF">BKA55DRAFT_593526</name>
</gene>
<organism evidence="2 3">
    <name type="scientific">Fusarium redolens</name>
    <dbReference type="NCBI Taxonomy" id="48865"/>
    <lineage>
        <taxon>Eukaryota</taxon>
        <taxon>Fungi</taxon>
        <taxon>Dikarya</taxon>
        <taxon>Ascomycota</taxon>
        <taxon>Pezizomycotina</taxon>
        <taxon>Sordariomycetes</taxon>
        <taxon>Hypocreomycetidae</taxon>
        <taxon>Hypocreales</taxon>
        <taxon>Nectriaceae</taxon>
        <taxon>Fusarium</taxon>
        <taxon>Fusarium redolens species complex</taxon>
    </lineage>
</organism>